<dbReference type="NCBIfam" id="TIGR03054">
    <property type="entry name" value="photo_alph_chp1"/>
    <property type="match status" value="1"/>
</dbReference>
<name>A0A7W6GW40_9RHOB</name>
<keyword evidence="1" id="KW-1133">Transmembrane helix</keyword>
<protein>
    <submittedName>
        <fullName evidence="2">Putative photosynthetic complex assembly protein</fullName>
    </submittedName>
</protein>
<proteinExistence type="predicted"/>
<reference evidence="2 3" key="1">
    <citation type="submission" date="2020-08" db="EMBL/GenBank/DDBJ databases">
        <title>Genomic Encyclopedia of Type Strains, Phase IV (KMG-IV): sequencing the most valuable type-strain genomes for metagenomic binning, comparative biology and taxonomic classification.</title>
        <authorList>
            <person name="Goeker M."/>
        </authorList>
    </citation>
    <scope>NUCLEOTIDE SEQUENCE [LARGE SCALE GENOMIC DNA]</scope>
    <source>
        <strain evidence="2 3">DSM 102235</strain>
    </source>
</reference>
<keyword evidence="3" id="KW-1185">Reference proteome</keyword>
<dbReference type="InterPro" id="IPR017495">
    <property type="entry name" value="PuhC"/>
</dbReference>
<evidence type="ECO:0000256" key="1">
    <source>
        <dbReference type="SAM" id="Phobius"/>
    </source>
</evidence>
<keyword evidence="1" id="KW-0812">Transmembrane</keyword>
<dbReference type="RefSeq" id="WP_183969550.1">
    <property type="nucleotide sequence ID" value="NZ_BAABBZ010000054.1"/>
</dbReference>
<sequence>MTQIDTHAAPPIHDKDLVPRMMVRAMLALVLTVLTVVTIARVTGQPLIATLPEGKIIIQREIVLSGDMSGAAQVHAPDGTLIADLSPEEGGFISGVYRVLLHERKKTGVAPDAPVLLLQKDTGRLEIHDHSTGWRADLMGFGADNAKAFARLLAQ</sequence>
<comment type="caution">
    <text evidence="2">The sequence shown here is derived from an EMBL/GenBank/DDBJ whole genome shotgun (WGS) entry which is preliminary data.</text>
</comment>
<evidence type="ECO:0000313" key="3">
    <source>
        <dbReference type="Proteomes" id="UP000541426"/>
    </source>
</evidence>
<gene>
    <name evidence="2" type="ORF">GGQ68_004395</name>
</gene>
<dbReference type="EMBL" id="JACIEJ010000015">
    <property type="protein sequence ID" value="MBB3988039.1"/>
    <property type="molecule type" value="Genomic_DNA"/>
</dbReference>
<accession>A0A7W6GW40</accession>
<organism evidence="2 3">
    <name type="scientific">Sagittula marina</name>
    <dbReference type="NCBI Taxonomy" id="943940"/>
    <lineage>
        <taxon>Bacteria</taxon>
        <taxon>Pseudomonadati</taxon>
        <taxon>Pseudomonadota</taxon>
        <taxon>Alphaproteobacteria</taxon>
        <taxon>Rhodobacterales</taxon>
        <taxon>Roseobacteraceae</taxon>
        <taxon>Sagittula</taxon>
    </lineage>
</organism>
<dbReference type="AlphaFoldDB" id="A0A7W6GW40"/>
<feature type="transmembrane region" description="Helical" evidence="1">
    <location>
        <begin position="21"/>
        <end position="40"/>
    </location>
</feature>
<evidence type="ECO:0000313" key="2">
    <source>
        <dbReference type="EMBL" id="MBB3988039.1"/>
    </source>
</evidence>
<keyword evidence="1" id="KW-0472">Membrane</keyword>
<dbReference type="Proteomes" id="UP000541426">
    <property type="component" value="Unassembled WGS sequence"/>
</dbReference>